<dbReference type="OrthoDB" id="166746at2759"/>
<gene>
    <name evidence="2" type="ORF">F5Z01DRAFT_662859</name>
</gene>
<accession>A0A9P7ZHR2</accession>
<organism evidence="2 3">
    <name type="scientific">Emericellopsis atlantica</name>
    <dbReference type="NCBI Taxonomy" id="2614577"/>
    <lineage>
        <taxon>Eukaryota</taxon>
        <taxon>Fungi</taxon>
        <taxon>Dikarya</taxon>
        <taxon>Ascomycota</taxon>
        <taxon>Pezizomycotina</taxon>
        <taxon>Sordariomycetes</taxon>
        <taxon>Hypocreomycetidae</taxon>
        <taxon>Hypocreales</taxon>
        <taxon>Bionectriaceae</taxon>
        <taxon>Emericellopsis</taxon>
    </lineage>
</organism>
<dbReference type="EMBL" id="MU251266">
    <property type="protein sequence ID" value="KAG9251765.1"/>
    <property type="molecule type" value="Genomic_DNA"/>
</dbReference>
<protein>
    <submittedName>
        <fullName evidence="2">Uncharacterized protein</fullName>
    </submittedName>
</protein>
<name>A0A9P7ZHR2_9HYPO</name>
<evidence type="ECO:0000256" key="1">
    <source>
        <dbReference type="SAM" id="MobiDB-lite"/>
    </source>
</evidence>
<dbReference type="RefSeq" id="XP_046115689.1">
    <property type="nucleotide sequence ID" value="XM_046263990.1"/>
</dbReference>
<comment type="caution">
    <text evidence="2">The sequence shown here is derived from an EMBL/GenBank/DDBJ whole genome shotgun (WGS) entry which is preliminary data.</text>
</comment>
<feature type="compositionally biased region" description="Basic and acidic residues" evidence="1">
    <location>
        <begin position="33"/>
        <end position="46"/>
    </location>
</feature>
<feature type="region of interest" description="Disordered" evidence="1">
    <location>
        <begin position="306"/>
        <end position="449"/>
    </location>
</feature>
<feature type="region of interest" description="Disordered" evidence="1">
    <location>
        <begin position="1"/>
        <end position="54"/>
    </location>
</feature>
<keyword evidence="3" id="KW-1185">Reference proteome</keyword>
<dbReference type="Proteomes" id="UP000887229">
    <property type="component" value="Unassembled WGS sequence"/>
</dbReference>
<evidence type="ECO:0000313" key="2">
    <source>
        <dbReference type="EMBL" id="KAG9251765.1"/>
    </source>
</evidence>
<sequence>MSKVSSGDASLAAHRRKRLQATHHGSMTTARFALKDSSSHLDEPPTKRQRTSSLELGHAASRVIHCIPEDRCLFFNLSRLWFRSEHRNRVDPGIFPPGTDTITFKGRCRIQFLPDASRLAHEEPEVVVKRRCTFRCPKATNARRGLKIDLERPFAIHEEEFDGFGPVSKASAFPQGLLLRIRLETENAEIGNQLPNWVKVWSGQSVPYHCSPWYCVPSPADTKQCPPGTPQAHRHEEFVYQQDSRTSNLKWEWAWKPTYSLSGHGRNGQLPRTPSERSKASVQVLAERNDAPPTRSPCASLQLRTMPPHSTKSHASIEASSVASSRITKQHQSVVSLPRSSSSKTTTWSARTAASGQMRVQSTTHEETLIVGSKDDPIYVGDSESEDSDDTSSTSVDQDEHTEEPSQRVDPQNSDQVDLGDVISSASQQNVPSPKAPPRPAIRVRSPEDDIIVPNNGTVFYHPIGRRALKPGTVLPRPQPLKEMFRYKHMYWLREEPDITAAQVEYISAFDEVMDEHDINARTYFPTAWKDFVARKRGWISERQHRVDEFHKQKDFLLEVGLLQQEDIEGIEPMATARGKRSEEDPPPVRPQARSTRSGCGICHKPVAVFQAAYCTAKQHEGPNQFHKACALPPRMTIEQETTFFRDKRTYKCVACKV</sequence>
<feature type="compositionally biased region" description="Low complexity" evidence="1">
    <location>
        <begin position="333"/>
        <end position="343"/>
    </location>
</feature>
<dbReference type="AlphaFoldDB" id="A0A9P7ZHR2"/>
<feature type="compositionally biased region" description="Basic and acidic residues" evidence="1">
    <location>
        <begin position="364"/>
        <end position="377"/>
    </location>
</feature>
<evidence type="ECO:0000313" key="3">
    <source>
        <dbReference type="Proteomes" id="UP000887229"/>
    </source>
</evidence>
<feature type="compositionally biased region" description="Polar residues" evidence="1">
    <location>
        <begin position="306"/>
        <end position="332"/>
    </location>
</feature>
<feature type="region of interest" description="Disordered" evidence="1">
    <location>
        <begin position="576"/>
        <end position="598"/>
    </location>
</feature>
<reference evidence="2" key="1">
    <citation type="journal article" date="2021" name="IMA Fungus">
        <title>Genomic characterization of three marine fungi, including Emericellopsis atlantica sp. nov. with signatures of a generalist lifestyle and marine biomass degradation.</title>
        <authorList>
            <person name="Hagestad O.C."/>
            <person name="Hou L."/>
            <person name="Andersen J.H."/>
            <person name="Hansen E.H."/>
            <person name="Altermark B."/>
            <person name="Li C."/>
            <person name="Kuhnert E."/>
            <person name="Cox R.J."/>
            <person name="Crous P.W."/>
            <person name="Spatafora J.W."/>
            <person name="Lail K."/>
            <person name="Amirebrahimi M."/>
            <person name="Lipzen A."/>
            <person name="Pangilinan J."/>
            <person name="Andreopoulos W."/>
            <person name="Hayes R.D."/>
            <person name="Ng V."/>
            <person name="Grigoriev I.V."/>
            <person name="Jackson S.A."/>
            <person name="Sutton T.D.S."/>
            <person name="Dobson A.D.W."/>
            <person name="Rama T."/>
        </authorList>
    </citation>
    <scope>NUCLEOTIDE SEQUENCE</scope>
    <source>
        <strain evidence="2">TS7</strain>
    </source>
</reference>
<proteinExistence type="predicted"/>
<feature type="compositionally biased region" description="Polar residues" evidence="1">
    <location>
        <begin position="344"/>
        <end position="363"/>
    </location>
</feature>
<dbReference type="GeneID" id="70294893"/>